<evidence type="ECO:0000313" key="2">
    <source>
        <dbReference type="EMBL" id="KAH7971886.1"/>
    </source>
</evidence>
<gene>
    <name evidence="2" type="ORF">HPB52_003651</name>
</gene>
<dbReference type="Proteomes" id="UP000821837">
    <property type="component" value="Chromosome 11"/>
</dbReference>
<dbReference type="VEuPathDB" id="VectorBase:RSAN_054774"/>
<proteinExistence type="predicted"/>
<feature type="domain" description="F-box" evidence="1">
    <location>
        <begin position="17"/>
        <end position="63"/>
    </location>
</feature>
<accession>A0A9D4Q8V8</accession>
<reference evidence="2" key="2">
    <citation type="submission" date="2021-09" db="EMBL/GenBank/DDBJ databases">
        <authorList>
            <person name="Jia N."/>
            <person name="Wang J."/>
            <person name="Shi W."/>
            <person name="Du L."/>
            <person name="Sun Y."/>
            <person name="Zhan W."/>
            <person name="Jiang J."/>
            <person name="Wang Q."/>
            <person name="Zhang B."/>
            <person name="Ji P."/>
            <person name="Sakyi L.B."/>
            <person name="Cui X."/>
            <person name="Yuan T."/>
            <person name="Jiang B."/>
            <person name="Yang W."/>
            <person name="Lam T.T.-Y."/>
            <person name="Chang Q."/>
            <person name="Ding S."/>
            <person name="Wang X."/>
            <person name="Zhu J."/>
            <person name="Ruan X."/>
            <person name="Zhao L."/>
            <person name="Wei J."/>
            <person name="Que T."/>
            <person name="Du C."/>
            <person name="Cheng J."/>
            <person name="Dai P."/>
            <person name="Han X."/>
            <person name="Huang E."/>
            <person name="Gao Y."/>
            <person name="Liu J."/>
            <person name="Shao H."/>
            <person name="Ye R."/>
            <person name="Li L."/>
            <person name="Wei W."/>
            <person name="Wang X."/>
            <person name="Wang C."/>
            <person name="Huo Q."/>
            <person name="Li W."/>
            <person name="Guo W."/>
            <person name="Chen H."/>
            <person name="Chen S."/>
            <person name="Zhou L."/>
            <person name="Zhou L."/>
            <person name="Ni X."/>
            <person name="Tian J."/>
            <person name="Zhou Y."/>
            <person name="Sheng Y."/>
            <person name="Liu T."/>
            <person name="Pan Y."/>
            <person name="Xia L."/>
            <person name="Li J."/>
            <person name="Zhao F."/>
            <person name="Cao W."/>
        </authorList>
    </citation>
    <scope>NUCLEOTIDE SEQUENCE</scope>
    <source>
        <strain evidence="2">Rsan-2018</strain>
        <tissue evidence="2">Larvae</tissue>
    </source>
</reference>
<dbReference type="SUPFAM" id="SSF81383">
    <property type="entry name" value="F-box domain"/>
    <property type="match status" value="1"/>
</dbReference>
<dbReference type="AlphaFoldDB" id="A0A9D4Q8V8"/>
<name>A0A9D4Q8V8_RHISA</name>
<sequence>MSSPSSPAAPRPTHTVSDFEPRLPNEIWMKIFGYLDFQSLLNVALAAPEWKRLTFSPAVTRSVTFGMETNERTLKNFRMVKREKLPWDKENEPKLSSDVRKVHFTNCVALPHEAITDVDYRCRHLRELYCVNCVVEPFNLFRYLSSLRVHVYKVEWTLYDERYYKYQDSLDVEPIDSFYRGVGPVVHEMYVELVRSDASVLFLNSFVRRCWQLCQLHIHDVRTDRAVEPSADAVTANFAPDKNGPLEITDHLRYLHTFKYSCEMQLSPNAGARLAVIRNNIACQLNYVGGRKPKLETTFNVVALVEAVKQKVSLRGFDQVTVVLRGNLRAADLFEEAASKPELWKHVTRLTFVYAPPAQNQDPIPPSRPRDCEKPLKLFFETCVSQLTELNLSTSHFSIGSDCSHLVASTLHRLRSLSLPPCGANRKYSLAWLAEGCKQLECLDVRSVATVDNAEPCKACKRPLLFSVGCFEFLHRETRLRRLSIDETAQIINLKFLFQCRVQELRISVDNVARGDFAQCPKVLGRLLSLNPRLSSLTLVAREATIDPCLAETFVQVQSLRHLCVLSTTSGCAGRAGDFFKTLDRGLPELVTAHAHYVGSEGIVEPVTWMRLRRPWRAKEMPVSAWPTDGGVILYDTPCLGRLCCVDDFTGLVRPRNRH</sequence>
<dbReference type="PROSITE" id="PS50181">
    <property type="entry name" value="FBOX"/>
    <property type="match status" value="1"/>
</dbReference>
<keyword evidence="3" id="KW-1185">Reference proteome</keyword>
<evidence type="ECO:0000259" key="1">
    <source>
        <dbReference type="PROSITE" id="PS50181"/>
    </source>
</evidence>
<dbReference type="InterPro" id="IPR036047">
    <property type="entry name" value="F-box-like_dom_sf"/>
</dbReference>
<evidence type="ECO:0000313" key="3">
    <source>
        <dbReference type="Proteomes" id="UP000821837"/>
    </source>
</evidence>
<dbReference type="InterPro" id="IPR001810">
    <property type="entry name" value="F-box_dom"/>
</dbReference>
<dbReference type="EMBL" id="JABSTV010001247">
    <property type="protein sequence ID" value="KAH7971886.1"/>
    <property type="molecule type" value="Genomic_DNA"/>
</dbReference>
<dbReference type="InterPro" id="IPR032675">
    <property type="entry name" value="LRR_dom_sf"/>
</dbReference>
<dbReference type="Pfam" id="PF12937">
    <property type="entry name" value="F-box-like"/>
    <property type="match status" value="1"/>
</dbReference>
<protein>
    <recommendedName>
        <fullName evidence="1">F-box domain-containing protein</fullName>
    </recommendedName>
</protein>
<comment type="caution">
    <text evidence="2">The sequence shown here is derived from an EMBL/GenBank/DDBJ whole genome shotgun (WGS) entry which is preliminary data.</text>
</comment>
<reference evidence="2" key="1">
    <citation type="journal article" date="2020" name="Cell">
        <title>Large-Scale Comparative Analyses of Tick Genomes Elucidate Their Genetic Diversity and Vector Capacities.</title>
        <authorList>
            <consortium name="Tick Genome and Microbiome Consortium (TIGMIC)"/>
            <person name="Jia N."/>
            <person name="Wang J."/>
            <person name="Shi W."/>
            <person name="Du L."/>
            <person name="Sun Y."/>
            <person name="Zhan W."/>
            <person name="Jiang J.F."/>
            <person name="Wang Q."/>
            <person name="Zhang B."/>
            <person name="Ji P."/>
            <person name="Bell-Sakyi L."/>
            <person name="Cui X.M."/>
            <person name="Yuan T.T."/>
            <person name="Jiang B.G."/>
            <person name="Yang W.F."/>
            <person name="Lam T.T."/>
            <person name="Chang Q.C."/>
            <person name="Ding S.J."/>
            <person name="Wang X.J."/>
            <person name="Zhu J.G."/>
            <person name="Ruan X.D."/>
            <person name="Zhao L."/>
            <person name="Wei J.T."/>
            <person name="Ye R.Z."/>
            <person name="Que T.C."/>
            <person name="Du C.H."/>
            <person name="Zhou Y.H."/>
            <person name="Cheng J.X."/>
            <person name="Dai P.F."/>
            <person name="Guo W.B."/>
            <person name="Han X.H."/>
            <person name="Huang E.J."/>
            <person name="Li L.F."/>
            <person name="Wei W."/>
            <person name="Gao Y.C."/>
            <person name="Liu J.Z."/>
            <person name="Shao H.Z."/>
            <person name="Wang X."/>
            <person name="Wang C.C."/>
            <person name="Yang T.C."/>
            <person name="Huo Q.B."/>
            <person name="Li W."/>
            <person name="Chen H.Y."/>
            <person name="Chen S.E."/>
            <person name="Zhou L.G."/>
            <person name="Ni X.B."/>
            <person name="Tian J.H."/>
            <person name="Sheng Y."/>
            <person name="Liu T."/>
            <person name="Pan Y.S."/>
            <person name="Xia L.Y."/>
            <person name="Li J."/>
            <person name="Zhao F."/>
            <person name="Cao W.C."/>
        </authorList>
    </citation>
    <scope>NUCLEOTIDE SEQUENCE</scope>
    <source>
        <strain evidence="2">Rsan-2018</strain>
    </source>
</reference>
<dbReference type="SUPFAM" id="SSF52047">
    <property type="entry name" value="RNI-like"/>
    <property type="match status" value="1"/>
</dbReference>
<organism evidence="2 3">
    <name type="scientific">Rhipicephalus sanguineus</name>
    <name type="common">Brown dog tick</name>
    <name type="synonym">Ixodes sanguineus</name>
    <dbReference type="NCBI Taxonomy" id="34632"/>
    <lineage>
        <taxon>Eukaryota</taxon>
        <taxon>Metazoa</taxon>
        <taxon>Ecdysozoa</taxon>
        <taxon>Arthropoda</taxon>
        <taxon>Chelicerata</taxon>
        <taxon>Arachnida</taxon>
        <taxon>Acari</taxon>
        <taxon>Parasitiformes</taxon>
        <taxon>Ixodida</taxon>
        <taxon>Ixodoidea</taxon>
        <taxon>Ixodidae</taxon>
        <taxon>Rhipicephalinae</taxon>
        <taxon>Rhipicephalus</taxon>
        <taxon>Rhipicephalus</taxon>
    </lineage>
</organism>
<dbReference type="Gene3D" id="3.80.10.10">
    <property type="entry name" value="Ribonuclease Inhibitor"/>
    <property type="match status" value="2"/>
</dbReference>